<evidence type="ECO:0000313" key="10">
    <source>
        <dbReference type="EMBL" id="CAD2165211.1"/>
    </source>
</evidence>
<dbReference type="GO" id="GO:0000978">
    <property type="term" value="F:RNA polymerase II cis-regulatory region sequence-specific DNA binding"/>
    <property type="evidence" value="ECO:0007669"/>
    <property type="project" value="TreeGrafter"/>
</dbReference>
<dbReference type="PROSITE" id="PS50114">
    <property type="entry name" value="GATA_ZN_FINGER_2"/>
    <property type="match status" value="2"/>
</dbReference>
<name>A0A6V7UTD7_MELEN</name>
<feature type="domain" description="GATA-type" evidence="9">
    <location>
        <begin position="153"/>
        <end position="185"/>
    </location>
</feature>
<accession>A0A6V7UTD7</accession>
<evidence type="ECO:0000313" key="11">
    <source>
        <dbReference type="Proteomes" id="UP000580250"/>
    </source>
</evidence>
<dbReference type="GO" id="GO:0008270">
    <property type="term" value="F:zinc ion binding"/>
    <property type="evidence" value="ECO:0007669"/>
    <property type="project" value="UniProtKB-KW"/>
</dbReference>
<dbReference type="InterPro" id="IPR000679">
    <property type="entry name" value="Znf_GATA"/>
</dbReference>
<dbReference type="OrthoDB" id="5908966at2759"/>
<dbReference type="GO" id="GO:0005634">
    <property type="term" value="C:nucleus"/>
    <property type="evidence" value="ECO:0007669"/>
    <property type="project" value="UniProtKB-SubCell"/>
</dbReference>
<keyword evidence="7" id="KW-0539">Nucleus</keyword>
<dbReference type="InterPro" id="IPR039355">
    <property type="entry name" value="Transcription_factor_GATA"/>
</dbReference>
<evidence type="ECO:0000256" key="3">
    <source>
        <dbReference type="ARBA" id="ARBA00022771"/>
    </source>
</evidence>
<dbReference type="AlphaFoldDB" id="A0A6V7UTD7"/>
<organism evidence="10 11">
    <name type="scientific">Meloidogyne enterolobii</name>
    <name type="common">Root-knot nematode worm</name>
    <name type="synonym">Meloidogyne mayaguensis</name>
    <dbReference type="NCBI Taxonomy" id="390850"/>
    <lineage>
        <taxon>Eukaryota</taxon>
        <taxon>Metazoa</taxon>
        <taxon>Ecdysozoa</taxon>
        <taxon>Nematoda</taxon>
        <taxon>Chromadorea</taxon>
        <taxon>Rhabditida</taxon>
        <taxon>Tylenchina</taxon>
        <taxon>Tylenchomorpha</taxon>
        <taxon>Tylenchoidea</taxon>
        <taxon>Meloidogynidae</taxon>
        <taxon>Meloidogyninae</taxon>
        <taxon>Meloidogyne</taxon>
    </lineage>
</organism>
<dbReference type="EMBL" id="CAJEWN010000108">
    <property type="protein sequence ID" value="CAD2165211.1"/>
    <property type="molecule type" value="Genomic_DNA"/>
</dbReference>
<dbReference type="SUPFAM" id="SSF57716">
    <property type="entry name" value="Glucocorticoid receptor-like (DNA-binding domain)"/>
    <property type="match status" value="2"/>
</dbReference>
<dbReference type="GO" id="GO:0000122">
    <property type="term" value="P:negative regulation of transcription by RNA polymerase II"/>
    <property type="evidence" value="ECO:0007669"/>
    <property type="project" value="TreeGrafter"/>
</dbReference>
<keyword evidence="5" id="KW-0805">Transcription regulation</keyword>
<dbReference type="Gene3D" id="3.30.50.10">
    <property type="entry name" value="Erythroid Transcription Factor GATA-1, subunit A"/>
    <property type="match status" value="2"/>
</dbReference>
<dbReference type="InterPro" id="IPR013088">
    <property type="entry name" value="Znf_NHR/GATA"/>
</dbReference>
<feature type="domain" description="GATA-type" evidence="9">
    <location>
        <begin position="103"/>
        <end position="157"/>
    </location>
</feature>
<dbReference type="GO" id="GO:0000981">
    <property type="term" value="F:DNA-binding transcription factor activity, RNA polymerase II-specific"/>
    <property type="evidence" value="ECO:0007669"/>
    <property type="project" value="TreeGrafter"/>
</dbReference>
<reference evidence="10 11" key="1">
    <citation type="submission" date="2020-08" db="EMBL/GenBank/DDBJ databases">
        <authorList>
            <person name="Koutsovoulos G."/>
            <person name="Danchin GJ E."/>
        </authorList>
    </citation>
    <scope>NUCLEOTIDE SEQUENCE [LARGE SCALE GENOMIC DNA]</scope>
</reference>
<keyword evidence="6" id="KW-0804">Transcription</keyword>
<proteinExistence type="predicted"/>
<evidence type="ECO:0000256" key="4">
    <source>
        <dbReference type="ARBA" id="ARBA00022833"/>
    </source>
</evidence>
<dbReference type="PANTHER" id="PTHR10071:SF281">
    <property type="entry name" value="BOX A-BINDING FACTOR-RELATED"/>
    <property type="match status" value="1"/>
</dbReference>
<evidence type="ECO:0000256" key="1">
    <source>
        <dbReference type="ARBA" id="ARBA00004123"/>
    </source>
</evidence>
<evidence type="ECO:0000256" key="8">
    <source>
        <dbReference type="PROSITE-ProRule" id="PRU00094"/>
    </source>
</evidence>
<dbReference type="GO" id="GO:0045944">
    <property type="term" value="P:positive regulation of transcription by RNA polymerase II"/>
    <property type="evidence" value="ECO:0007669"/>
    <property type="project" value="TreeGrafter"/>
</dbReference>
<dbReference type="SMART" id="SM00401">
    <property type="entry name" value="ZnF_GATA"/>
    <property type="match status" value="1"/>
</dbReference>
<evidence type="ECO:0000256" key="5">
    <source>
        <dbReference type="ARBA" id="ARBA00023015"/>
    </source>
</evidence>
<keyword evidence="3 8" id="KW-0863">Zinc-finger</keyword>
<dbReference type="PROSITE" id="PS00344">
    <property type="entry name" value="GATA_ZN_FINGER_1"/>
    <property type="match status" value="1"/>
</dbReference>
<dbReference type="Pfam" id="PF00320">
    <property type="entry name" value="GATA"/>
    <property type="match status" value="1"/>
</dbReference>
<comment type="subcellular location">
    <subcellularLocation>
        <location evidence="1">Nucleus</location>
    </subcellularLocation>
</comment>
<evidence type="ECO:0000256" key="6">
    <source>
        <dbReference type="ARBA" id="ARBA00023163"/>
    </source>
</evidence>
<evidence type="ECO:0000256" key="7">
    <source>
        <dbReference type="ARBA" id="ARBA00023242"/>
    </source>
</evidence>
<evidence type="ECO:0000256" key="2">
    <source>
        <dbReference type="ARBA" id="ARBA00022723"/>
    </source>
</evidence>
<sequence length="208" mass="24864">MEIGAITFLIIIKFKVLRNNNFIENNSNCYETSILYKSENNNNFSLIEENKENFKDKLLSSYWTEINLIGYKIELLRKQKVEYSKELENRTLYIGNKISRIIEENKRKCFNCRVTQTKYWFNLIKGHYLCKKCGNYKHKCGKFRSKELWFKTAKDDRKCFICGVTQTICWRRHSETGNYLCNACGCKLRKQVTKKRKSINLIEEVLNK</sequence>
<keyword evidence="4" id="KW-0862">Zinc</keyword>
<dbReference type="PANTHER" id="PTHR10071">
    <property type="entry name" value="TRANSCRIPTION FACTOR GATA FAMILY MEMBER"/>
    <property type="match status" value="1"/>
</dbReference>
<dbReference type="CDD" id="cd00202">
    <property type="entry name" value="ZnF_GATA"/>
    <property type="match status" value="1"/>
</dbReference>
<gene>
    <name evidence="10" type="ORF">MENT_LOCUS17035</name>
</gene>
<keyword evidence="2" id="KW-0479">Metal-binding</keyword>
<dbReference type="Proteomes" id="UP000580250">
    <property type="component" value="Unassembled WGS sequence"/>
</dbReference>
<comment type="caution">
    <text evidence="10">The sequence shown here is derived from an EMBL/GenBank/DDBJ whole genome shotgun (WGS) entry which is preliminary data.</text>
</comment>
<evidence type="ECO:0000259" key="9">
    <source>
        <dbReference type="PROSITE" id="PS50114"/>
    </source>
</evidence>
<protein>
    <recommendedName>
        <fullName evidence="9">GATA-type domain-containing protein</fullName>
    </recommendedName>
</protein>